<name>A0ABR4Q881_9CEST</name>
<sequence length="117" mass="12711">MMEREKDDQHGYIVATISILPPSTEVHVCPAAERPPHSLLHDAHSRVLACLQCPHRRGSLSDAFNVLCALTEIENDTFTAHSVNIIAWAVKDPVLLTGHHPHCTPSILSSTNSSSTG</sequence>
<evidence type="ECO:0000313" key="2">
    <source>
        <dbReference type="Proteomes" id="UP001651158"/>
    </source>
</evidence>
<comment type="caution">
    <text evidence="1">The sequence shown here is derived from an EMBL/GenBank/DDBJ whole genome shotgun (WGS) entry which is preliminary data.</text>
</comment>
<accession>A0ABR4Q881</accession>
<dbReference type="Proteomes" id="UP001651158">
    <property type="component" value="Unassembled WGS sequence"/>
</dbReference>
<keyword evidence="2" id="KW-1185">Reference proteome</keyword>
<organism evidence="1 2">
    <name type="scientific">Taenia crassiceps</name>
    <dbReference type="NCBI Taxonomy" id="6207"/>
    <lineage>
        <taxon>Eukaryota</taxon>
        <taxon>Metazoa</taxon>
        <taxon>Spiralia</taxon>
        <taxon>Lophotrochozoa</taxon>
        <taxon>Platyhelminthes</taxon>
        <taxon>Cestoda</taxon>
        <taxon>Eucestoda</taxon>
        <taxon>Cyclophyllidea</taxon>
        <taxon>Taeniidae</taxon>
        <taxon>Taenia</taxon>
    </lineage>
</organism>
<gene>
    <name evidence="1" type="ORF">TcWFU_004724</name>
</gene>
<proteinExistence type="predicted"/>
<dbReference type="EMBL" id="JAKROA010000007">
    <property type="protein sequence ID" value="KAL5105782.1"/>
    <property type="molecule type" value="Genomic_DNA"/>
</dbReference>
<evidence type="ECO:0000313" key="1">
    <source>
        <dbReference type="EMBL" id="KAL5105782.1"/>
    </source>
</evidence>
<protein>
    <submittedName>
        <fullName evidence="1">Uncharacterized protein</fullName>
    </submittedName>
</protein>
<reference evidence="1 2" key="1">
    <citation type="journal article" date="2022" name="Front. Cell. Infect. Microbiol.">
        <title>The Genomes of Two Strains of Taenia crassiceps the Animal Model for the Study of Human Cysticercosis.</title>
        <authorList>
            <person name="Bobes R.J."/>
            <person name="Estrada K."/>
            <person name="Rios-Valencia D.G."/>
            <person name="Calderon-Gallegos A."/>
            <person name="de la Torre P."/>
            <person name="Carrero J.C."/>
            <person name="Sanchez-Flores A."/>
            <person name="Laclette J.P."/>
        </authorList>
    </citation>
    <scope>NUCLEOTIDE SEQUENCE [LARGE SCALE GENOMIC DNA]</scope>
    <source>
        <strain evidence="1">WFUcys</strain>
    </source>
</reference>